<proteinExistence type="predicted"/>
<dbReference type="AlphaFoldDB" id="A0A445C5D7"/>
<comment type="caution">
    <text evidence="1">The sequence shown here is derived from an EMBL/GenBank/DDBJ whole genome shotgun (WGS) entry which is preliminary data.</text>
</comment>
<keyword evidence="2" id="KW-1185">Reference proteome</keyword>
<dbReference type="Proteomes" id="UP000289738">
    <property type="component" value="Chromosome A07"/>
</dbReference>
<sequence>MEESGFGDWCLRFIDNREIGSKSSSRFSRIVASSSFRRRCASKKTFDGWISMEEVMKLPVINNSLYDKDAPLYSRRLKAPTTPYVLTEAQIQFERKQMHPYHVLAMDHYNKSIDNEEEEYKISSLVNMGKTRTMCFGEHLGFLRHLFWEAVPKNTSSVEPKVFYARVHEMFQPRGIHVAFCGFYNDSVDDSESCEICGLKNSDEFWKKEKELKDKEAERVKAIHNEYLYPIHFSGMYQSPHGDNQTNRIFGSNNLKKYCIKYFMQDYACVGCLKLCEALDFGDGFTGRESACQPAPPLLPLLLSLEMVEGCSGTRSTRMSHLVSVIPNHIRPSRRIRRRNTKFSTLKTQNQIPRKASNYHQLGRESSESACQPAPPLLPLLLSLEKAAVARAALACHILFMVFWIGHSSKYLIDVLTFIDLSEKKLQRRSYNLPTLLITNRIRPSRRIRRRNTKFSTLRSKTKFLAKLLTITKGKAIPALEKSFHLIIDCSFLKQLPQELWSLATLQQVHVIQPHFELRDSLQHVVLNNGCKLNYLLKTL</sequence>
<dbReference type="EMBL" id="SDMP01000007">
    <property type="protein sequence ID" value="RYR46118.1"/>
    <property type="molecule type" value="Genomic_DNA"/>
</dbReference>
<organism evidence="1 2">
    <name type="scientific">Arachis hypogaea</name>
    <name type="common">Peanut</name>
    <dbReference type="NCBI Taxonomy" id="3818"/>
    <lineage>
        <taxon>Eukaryota</taxon>
        <taxon>Viridiplantae</taxon>
        <taxon>Streptophyta</taxon>
        <taxon>Embryophyta</taxon>
        <taxon>Tracheophyta</taxon>
        <taxon>Spermatophyta</taxon>
        <taxon>Magnoliopsida</taxon>
        <taxon>eudicotyledons</taxon>
        <taxon>Gunneridae</taxon>
        <taxon>Pentapetalae</taxon>
        <taxon>rosids</taxon>
        <taxon>fabids</taxon>
        <taxon>Fabales</taxon>
        <taxon>Fabaceae</taxon>
        <taxon>Papilionoideae</taxon>
        <taxon>50 kb inversion clade</taxon>
        <taxon>dalbergioids sensu lato</taxon>
        <taxon>Dalbergieae</taxon>
        <taxon>Pterocarpus clade</taxon>
        <taxon>Arachis</taxon>
    </lineage>
</organism>
<accession>A0A445C5D7</accession>
<name>A0A445C5D7_ARAHY</name>
<evidence type="ECO:0000313" key="2">
    <source>
        <dbReference type="Proteomes" id="UP000289738"/>
    </source>
</evidence>
<gene>
    <name evidence="1" type="ORF">Ahy_A07g031867</name>
</gene>
<reference evidence="1 2" key="1">
    <citation type="submission" date="2019-01" db="EMBL/GenBank/DDBJ databases">
        <title>Sequencing of cultivated peanut Arachis hypogaea provides insights into genome evolution and oil improvement.</title>
        <authorList>
            <person name="Chen X."/>
        </authorList>
    </citation>
    <scope>NUCLEOTIDE SEQUENCE [LARGE SCALE GENOMIC DNA]</scope>
    <source>
        <strain evidence="2">cv. Fuhuasheng</strain>
        <tissue evidence="1">Leaves</tissue>
    </source>
</reference>
<evidence type="ECO:0000313" key="1">
    <source>
        <dbReference type="EMBL" id="RYR46118.1"/>
    </source>
</evidence>
<protein>
    <submittedName>
        <fullName evidence="1">Uncharacterized protein</fullName>
    </submittedName>
</protein>